<dbReference type="EMBL" id="LAZR01001371">
    <property type="protein sequence ID" value="KKN45710.1"/>
    <property type="molecule type" value="Genomic_DNA"/>
</dbReference>
<dbReference type="InterPro" id="IPR020587">
    <property type="entry name" value="RecA_monomer-monomer_interface"/>
</dbReference>
<dbReference type="GO" id="GO:0005524">
    <property type="term" value="F:ATP binding"/>
    <property type="evidence" value="ECO:0007669"/>
    <property type="project" value="UniProtKB-KW"/>
</dbReference>
<dbReference type="PROSITE" id="PS50163">
    <property type="entry name" value="RECA_3"/>
    <property type="match status" value="1"/>
</dbReference>
<evidence type="ECO:0000256" key="3">
    <source>
        <dbReference type="ARBA" id="ARBA00022840"/>
    </source>
</evidence>
<feature type="domain" description="RecA family profile 2" evidence="6">
    <location>
        <begin position="200"/>
        <end position="266"/>
    </location>
</feature>
<comment type="caution">
    <text evidence="7">The sequence shown here is derived from an EMBL/GenBank/DDBJ whole genome shotgun (WGS) entry which is preliminary data.</text>
</comment>
<dbReference type="InterPro" id="IPR020588">
    <property type="entry name" value="RecA_ATP-bd"/>
</dbReference>
<dbReference type="InterPro" id="IPR049428">
    <property type="entry name" value="RecA-like_N"/>
</dbReference>
<dbReference type="InterPro" id="IPR003593">
    <property type="entry name" value="AAA+_ATPase"/>
</dbReference>
<feature type="domain" description="RecA family profile 1" evidence="5">
    <location>
        <begin position="22"/>
        <end position="184"/>
    </location>
</feature>
<dbReference type="SUPFAM" id="SSF52540">
    <property type="entry name" value="P-loop containing nucleoside triphosphate hydrolases"/>
    <property type="match status" value="1"/>
</dbReference>
<evidence type="ECO:0000259" key="6">
    <source>
        <dbReference type="PROSITE" id="PS50163"/>
    </source>
</evidence>
<organism evidence="7">
    <name type="scientific">marine sediment metagenome</name>
    <dbReference type="NCBI Taxonomy" id="412755"/>
    <lineage>
        <taxon>unclassified sequences</taxon>
        <taxon>metagenomes</taxon>
        <taxon>ecological metagenomes</taxon>
    </lineage>
</organism>
<dbReference type="PANTHER" id="PTHR45900:SF1">
    <property type="entry name" value="MITOCHONDRIAL DNA REPAIR PROTEIN RECA HOMOLOG-RELATED"/>
    <property type="match status" value="1"/>
</dbReference>
<reference evidence="7" key="1">
    <citation type="journal article" date="2015" name="Nature">
        <title>Complex archaea that bridge the gap between prokaryotes and eukaryotes.</title>
        <authorList>
            <person name="Spang A."/>
            <person name="Saw J.H."/>
            <person name="Jorgensen S.L."/>
            <person name="Zaremba-Niedzwiedzka K."/>
            <person name="Martijn J."/>
            <person name="Lind A.E."/>
            <person name="van Eijk R."/>
            <person name="Schleper C."/>
            <person name="Guy L."/>
            <person name="Ettema T.J."/>
        </authorList>
    </citation>
    <scope>NUCLEOTIDE SEQUENCE</scope>
</reference>
<dbReference type="GO" id="GO:0006281">
    <property type="term" value="P:DNA repair"/>
    <property type="evidence" value="ECO:0007669"/>
    <property type="project" value="InterPro"/>
</dbReference>
<dbReference type="GO" id="GO:0003697">
    <property type="term" value="F:single-stranded DNA binding"/>
    <property type="evidence" value="ECO:0007669"/>
    <property type="project" value="InterPro"/>
</dbReference>
<keyword evidence="2" id="KW-0547">Nucleotide-binding</keyword>
<dbReference type="SMART" id="SM00382">
    <property type="entry name" value="AAA"/>
    <property type="match status" value="1"/>
</dbReference>
<comment type="similarity">
    <text evidence="1">Belongs to the RecA family.</text>
</comment>
<dbReference type="GO" id="GO:0006310">
    <property type="term" value="P:DNA recombination"/>
    <property type="evidence" value="ECO:0007669"/>
    <property type="project" value="UniProtKB-KW"/>
</dbReference>
<dbReference type="AlphaFoldDB" id="A0A0F9QNE4"/>
<dbReference type="PROSITE" id="PS50162">
    <property type="entry name" value="RECA_2"/>
    <property type="match status" value="1"/>
</dbReference>
<keyword evidence="3" id="KW-0067">ATP-binding</keyword>
<dbReference type="Gene3D" id="3.40.50.300">
    <property type="entry name" value="P-loop containing nucleotide triphosphate hydrolases"/>
    <property type="match status" value="1"/>
</dbReference>
<evidence type="ECO:0000259" key="5">
    <source>
        <dbReference type="PROSITE" id="PS50162"/>
    </source>
</evidence>
<sequence>MEFIDELKKKFGQEVFTDSTEVRSVIPTDSFALDISTGVGGIPIGRFITIYGPEGSGKTTLAICIAKNVVAGGGKVLYIDVEQTLYDPLVANIVGESAVGVTFITARPETAEQALSMAEESIRSGEFNLIVFDSVGAMAPKKELDDDLGDKNYALAARLVSNFLRRNAFKVRTEECTFIFINQVRDKIGGNSPFKTYEQPGGHALKHYASMVIKLFRGMKILSKDKKIVEGIRIKFFIEKNKVGPPYREFTFPITKWGSGVDSTFDLIEFASMLGVISTRGPYKVFNGETLGLGMVKTKEALEKDKVLLDKIEELCYNTVGVTALPKFEVEDVVDGKATGS</sequence>
<dbReference type="Pfam" id="PF00154">
    <property type="entry name" value="RecA_N"/>
    <property type="match status" value="1"/>
</dbReference>
<name>A0A0F9QNE4_9ZZZZ</name>
<protein>
    <recommendedName>
        <fullName evidence="8">RecA family profile 2 domain-containing protein</fullName>
    </recommendedName>
</protein>
<dbReference type="InterPro" id="IPR027417">
    <property type="entry name" value="P-loop_NTPase"/>
</dbReference>
<dbReference type="GO" id="GO:0140664">
    <property type="term" value="F:ATP-dependent DNA damage sensor activity"/>
    <property type="evidence" value="ECO:0007669"/>
    <property type="project" value="InterPro"/>
</dbReference>
<dbReference type="PANTHER" id="PTHR45900">
    <property type="entry name" value="RECA"/>
    <property type="match status" value="1"/>
</dbReference>
<dbReference type="InterPro" id="IPR013765">
    <property type="entry name" value="DNA_recomb/repair_RecA"/>
</dbReference>
<evidence type="ECO:0008006" key="8">
    <source>
        <dbReference type="Google" id="ProtNLM"/>
    </source>
</evidence>
<proteinExistence type="inferred from homology"/>
<evidence type="ECO:0000256" key="1">
    <source>
        <dbReference type="ARBA" id="ARBA00009391"/>
    </source>
</evidence>
<evidence type="ECO:0000313" key="7">
    <source>
        <dbReference type="EMBL" id="KKN45710.1"/>
    </source>
</evidence>
<dbReference type="PRINTS" id="PR00142">
    <property type="entry name" value="RECA"/>
</dbReference>
<gene>
    <name evidence="7" type="ORF">LCGC14_0680280</name>
</gene>
<accession>A0A0F9QNE4</accession>
<keyword evidence="4" id="KW-0233">DNA recombination</keyword>
<evidence type="ECO:0000256" key="4">
    <source>
        <dbReference type="ARBA" id="ARBA00023172"/>
    </source>
</evidence>
<evidence type="ECO:0000256" key="2">
    <source>
        <dbReference type="ARBA" id="ARBA00022741"/>
    </source>
</evidence>